<dbReference type="Pfam" id="PF14265">
    <property type="entry name" value="DUF4355"/>
    <property type="match status" value="1"/>
</dbReference>
<evidence type="ECO:0000313" key="2">
    <source>
        <dbReference type="EMBL" id="TWS99145.1"/>
    </source>
</evidence>
<feature type="compositionally biased region" description="Basic and acidic residues" evidence="1">
    <location>
        <begin position="27"/>
        <end position="36"/>
    </location>
</feature>
<feature type="region of interest" description="Disordered" evidence="1">
    <location>
        <begin position="1"/>
        <end position="36"/>
    </location>
</feature>
<dbReference type="InterPro" id="IPR025580">
    <property type="entry name" value="Gp46"/>
</dbReference>
<organism evidence="2 3">
    <name type="scientific">Streptococcus cuniculipharyngis</name>
    <dbReference type="NCBI Taxonomy" id="1562651"/>
    <lineage>
        <taxon>Bacteria</taxon>
        <taxon>Bacillati</taxon>
        <taxon>Bacillota</taxon>
        <taxon>Bacilli</taxon>
        <taxon>Lactobacillales</taxon>
        <taxon>Streptococcaceae</taxon>
        <taxon>Streptococcus</taxon>
    </lineage>
</organism>
<dbReference type="Proteomes" id="UP000317430">
    <property type="component" value="Unassembled WGS sequence"/>
</dbReference>
<reference evidence="2 3" key="1">
    <citation type="submission" date="2019-08" db="EMBL/GenBank/DDBJ databases">
        <authorList>
            <person name="Lei W."/>
        </authorList>
    </citation>
    <scope>NUCLEOTIDE SEQUENCE [LARGE SCALE GENOMIC DNA]</scope>
    <source>
        <strain evidence="2 3">CCUG 66496</strain>
    </source>
</reference>
<proteinExistence type="predicted"/>
<comment type="caution">
    <text evidence="2">The sequence shown here is derived from an EMBL/GenBank/DDBJ whole genome shotgun (WGS) entry which is preliminary data.</text>
</comment>
<name>A0A5C5SGS4_9STRE</name>
<keyword evidence="3" id="KW-1185">Reference proteome</keyword>
<dbReference type="AlphaFoldDB" id="A0A5C5SGS4"/>
<dbReference type="RefSeq" id="WP_146566419.1">
    <property type="nucleotide sequence ID" value="NZ_VOHL01000001.1"/>
</dbReference>
<sequence length="193" mass="21735">MSEELKTVDVVDAQETVDTQGAAETPTEEKQERTFTRSDLRKMISAERAKWEAEQADALEAAKSEGERLAKLSKDQRAKEEQDKRLAEIVEREQAIAAKELRLETRGILAEEGLPVAFLDIVLADTAEAVKDNIATLRQVFDEEVEKRVTDRLTQKAPRQGNTGTGLTKADIMAVVDDEERQRLIAENMHLFR</sequence>
<protein>
    <submittedName>
        <fullName evidence="2">DUF4355 domain-containing protein</fullName>
    </submittedName>
</protein>
<evidence type="ECO:0000256" key="1">
    <source>
        <dbReference type="SAM" id="MobiDB-lite"/>
    </source>
</evidence>
<gene>
    <name evidence="2" type="ORF">FRX57_02805</name>
</gene>
<dbReference type="OrthoDB" id="2236190at2"/>
<dbReference type="EMBL" id="VOHL01000001">
    <property type="protein sequence ID" value="TWS99145.1"/>
    <property type="molecule type" value="Genomic_DNA"/>
</dbReference>
<accession>A0A5C5SGS4</accession>
<evidence type="ECO:0000313" key="3">
    <source>
        <dbReference type="Proteomes" id="UP000317430"/>
    </source>
</evidence>